<dbReference type="Proteomes" id="UP000287166">
    <property type="component" value="Unassembled WGS sequence"/>
</dbReference>
<dbReference type="RefSeq" id="XP_027611591.1">
    <property type="nucleotide sequence ID" value="XM_027755790.1"/>
</dbReference>
<dbReference type="AlphaFoldDB" id="A0A401GES3"/>
<sequence>MGRHAPEDGRDIVQTGPTHTYACVQPRWRYMRTEESGTARSVPSPFERRRSHSEPPSLPSSALTLDGFTAAPHTRIAQWHDDAQRTVHNAQSGISPGPGHASLIHASIATRTARSAGSRRPPYRTPAAARYKAARLRIASARVGPLGLRQMRVRGKEMPQSAAIHPCAPPRRSALRAPPSGRQHGVRWVQWEI</sequence>
<organism evidence="2 3">
    <name type="scientific">Sparassis crispa</name>
    <dbReference type="NCBI Taxonomy" id="139825"/>
    <lineage>
        <taxon>Eukaryota</taxon>
        <taxon>Fungi</taxon>
        <taxon>Dikarya</taxon>
        <taxon>Basidiomycota</taxon>
        <taxon>Agaricomycotina</taxon>
        <taxon>Agaricomycetes</taxon>
        <taxon>Polyporales</taxon>
        <taxon>Sparassidaceae</taxon>
        <taxon>Sparassis</taxon>
    </lineage>
</organism>
<accession>A0A401GES3</accession>
<dbReference type="EMBL" id="BFAD01000003">
    <property type="protein sequence ID" value="GBE80678.1"/>
    <property type="molecule type" value="Genomic_DNA"/>
</dbReference>
<comment type="caution">
    <text evidence="2">The sequence shown here is derived from an EMBL/GenBank/DDBJ whole genome shotgun (WGS) entry which is preliminary data.</text>
</comment>
<reference evidence="2 3" key="1">
    <citation type="journal article" date="2018" name="Sci. Rep.">
        <title>Genome sequence of the cauliflower mushroom Sparassis crispa (Hanabiratake) and its association with beneficial usage.</title>
        <authorList>
            <person name="Kiyama R."/>
            <person name="Furutani Y."/>
            <person name="Kawaguchi K."/>
            <person name="Nakanishi T."/>
        </authorList>
    </citation>
    <scope>NUCLEOTIDE SEQUENCE [LARGE SCALE GENOMIC DNA]</scope>
</reference>
<evidence type="ECO:0000256" key="1">
    <source>
        <dbReference type="SAM" id="MobiDB-lite"/>
    </source>
</evidence>
<feature type="compositionally biased region" description="Low complexity" evidence="1">
    <location>
        <begin position="170"/>
        <end position="179"/>
    </location>
</feature>
<proteinExistence type="predicted"/>
<name>A0A401GES3_9APHY</name>
<gene>
    <name evidence="2" type="ORF">SCP_0303970</name>
</gene>
<evidence type="ECO:0000313" key="3">
    <source>
        <dbReference type="Proteomes" id="UP000287166"/>
    </source>
</evidence>
<protein>
    <submittedName>
        <fullName evidence="2">Uncharacterized protein</fullName>
    </submittedName>
</protein>
<feature type="region of interest" description="Disordered" evidence="1">
    <location>
        <begin position="34"/>
        <end position="65"/>
    </location>
</feature>
<evidence type="ECO:0000313" key="2">
    <source>
        <dbReference type="EMBL" id="GBE80678.1"/>
    </source>
</evidence>
<feature type="region of interest" description="Disordered" evidence="1">
    <location>
        <begin position="159"/>
        <end position="181"/>
    </location>
</feature>
<dbReference type="InParanoid" id="A0A401GES3"/>
<dbReference type="GeneID" id="38777595"/>
<keyword evidence="3" id="KW-1185">Reference proteome</keyword>